<dbReference type="InterPro" id="IPR044432">
    <property type="entry name" value="Set10/Efm1_SET"/>
</dbReference>
<protein>
    <recommendedName>
        <fullName evidence="3">SET domain-containing protein</fullName>
    </recommendedName>
</protein>
<dbReference type="InterPro" id="IPR046341">
    <property type="entry name" value="SET_dom_sf"/>
</dbReference>
<dbReference type="GO" id="GO:0016279">
    <property type="term" value="F:protein-lysine N-methyltransferase activity"/>
    <property type="evidence" value="ECO:0007669"/>
    <property type="project" value="InterPro"/>
</dbReference>
<comment type="caution">
    <text evidence="1">The sequence shown here is derived from an EMBL/GenBank/DDBJ whole genome shotgun (WGS) entry which is preliminary data.</text>
</comment>
<accession>A0A2T6ZBC6</accession>
<sequence>MPTRVFSTDETFNAFGHWLISHGAFIHESLTFTPSDSQFGSRMITSSDIPSHSQLISCPHALAIDYKKAISAFSADFISNTTQHATLCMFLCLEWLKGKESLWWPYLRVLPREFDTPLYFSDEDLKYLQGCNLDVNEVEARKLMWRQEFEAAVTILQREGYNTEHCAWELYLWASTVFTSRSFPGKLMNWDREIDHEDDTMPILFPLIDSLNHFPITKITWQPSDTSLKIISGAEVSTGAEVYNNYGPKPNEELLMGYGFTLLQNPFDSVLLKSSPALTPPQHSLLGESPTGLYHLTPRNRTPENPSIYPPALLTLIYVLTSTPTEASRMPTRPTKPATKRNEISTHMTLLHALLRKLQNFPPTLPEPQNSKQASAKIYADSQRSLILSAIAESKDIINSHATTSGLIRLQSTLRRGGGTDRAFAAAIESCFGSADVEELTESGQEDVVFILHLCHLSLTEQGFHLPAYPTDSQEATQSARELHGELFPAIANAAPAVFGGEGWTLELLHRCMEAYADTGIRFPEIEGLTLAGEYVVCLE</sequence>
<dbReference type="PANTHER" id="PTHR13271">
    <property type="entry name" value="UNCHARACTERIZED PUTATIVE METHYLTRANSFERASE"/>
    <property type="match status" value="1"/>
</dbReference>
<dbReference type="OrthoDB" id="42889at2759"/>
<gene>
    <name evidence="1" type="ORF">B9Z19DRAFT_1008112</name>
</gene>
<dbReference type="InterPro" id="IPR050600">
    <property type="entry name" value="SETD3_SETD6_MTase"/>
</dbReference>
<name>A0A2T6ZBC6_TUBBO</name>
<proteinExistence type="predicted"/>
<dbReference type="SUPFAM" id="SSF82199">
    <property type="entry name" value="SET domain"/>
    <property type="match status" value="1"/>
</dbReference>
<evidence type="ECO:0000313" key="2">
    <source>
        <dbReference type="Proteomes" id="UP000244722"/>
    </source>
</evidence>
<dbReference type="Proteomes" id="UP000244722">
    <property type="component" value="Unassembled WGS sequence"/>
</dbReference>
<dbReference type="GO" id="GO:0005634">
    <property type="term" value="C:nucleus"/>
    <property type="evidence" value="ECO:0007669"/>
    <property type="project" value="TreeGrafter"/>
</dbReference>
<organism evidence="1 2">
    <name type="scientific">Tuber borchii</name>
    <name type="common">White truffle</name>
    <dbReference type="NCBI Taxonomy" id="42251"/>
    <lineage>
        <taxon>Eukaryota</taxon>
        <taxon>Fungi</taxon>
        <taxon>Dikarya</taxon>
        <taxon>Ascomycota</taxon>
        <taxon>Pezizomycotina</taxon>
        <taxon>Pezizomycetes</taxon>
        <taxon>Pezizales</taxon>
        <taxon>Tuberaceae</taxon>
        <taxon>Tuber</taxon>
    </lineage>
</organism>
<dbReference type="AlphaFoldDB" id="A0A2T6ZBC6"/>
<dbReference type="Gene3D" id="3.90.1410.10">
    <property type="entry name" value="set domain protein methyltransferase, domain 1"/>
    <property type="match status" value="1"/>
</dbReference>
<keyword evidence="2" id="KW-1185">Reference proteome</keyword>
<dbReference type="EMBL" id="NESQ01000465">
    <property type="protein sequence ID" value="PUU72791.1"/>
    <property type="molecule type" value="Genomic_DNA"/>
</dbReference>
<evidence type="ECO:0000313" key="1">
    <source>
        <dbReference type="EMBL" id="PUU72791.1"/>
    </source>
</evidence>
<evidence type="ECO:0008006" key="3">
    <source>
        <dbReference type="Google" id="ProtNLM"/>
    </source>
</evidence>
<dbReference type="CDD" id="cd19180">
    <property type="entry name" value="SET_SpSET10-like"/>
    <property type="match status" value="1"/>
</dbReference>
<reference evidence="1 2" key="1">
    <citation type="submission" date="2017-04" db="EMBL/GenBank/DDBJ databases">
        <title>Draft genome sequence of Tuber borchii Vittad., a whitish edible truffle.</title>
        <authorList>
            <consortium name="DOE Joint Genome Institute"/>
            <person name="Murat C."/>
            <person name="Kuo A."/>
            <person name="Barry K.W."/>
            <person name="Clum A."/>
            <person name="Dockter R.B."/>
            <person name="Fauchery L."/>
            <person name="Iotti M."/>
            <person name="Kohler A."/>
            <person name="Labutti K."/>
            <person name="Lindquist E.A."/>
            <person name="Lipzen A."/>
            <person name="Ohm R.A."/>
            <person name="Wang M."/>
            <person name="Grigoriev I.V."/>
            <person name="Zambonelli A."/>
            <person name="Martin F.M."/>
        </authorList>
    </citation>
    <scope>NUCLEOTIDE SEQUENCE [LARGE SCALE GENOMIC DNA]</scope>
    <source>
        <strain evidence="1 2">Tbo3840</strain>
    </source>
</reference>
<dbReference type="STRING" id="42251.A0A2T6ZBC6"/>
<dbReference type="PANTHER" id="PTHR13271:SF147">
    <property type="entry name" value="PROTEIN-LYSINE N-METHYLTRANSFERASE EFM1-RELATED"/>
    <property type="match status" value="1"/>
</dbReference>